<dbReference type="InterPro" id="IPR036259">
    <property type="entry name" value="MFS_trans_sf"/>
</dbReference>
<evidence type="ECO:0000313" key="6">
    <source>
        <dbReference type="EMBL" id="KAJ7700331.1"/>
    </source>
</evidence>
<feature type="domain" description="Major facilitator superfamily (MFS) profile" evidence="5">
    <location>
        <begin position="1"/>
        <end position="428"/>
    </location>
</feature>
<keyword evidence="4" id="KW-0812">Transmembrane</keyword>
<evidence type="ECO:0000256" key="1">
    <source>
        <dbReference type="ARBA" id="ARBA00004141"/>
    </source>
</evidence>
<feature type="transmembrane region" description="Helical" evidence="4">
    <location>
        <begin position="280"/>
        <end position="301"/>
    </location>
</feature>
<evidence type="ECO:0000313" key="7">
    <source>
        <dbReference type="Proteomes" id="UP001221757"/>
    </source>
</evidence>
<feature type="transmembrane region" description="Helical" evidence="4">
    <location>
        <begin position="405"/>
        <end position="425"/>
    </location>
</feature>
<dbReference type="InterPro" id="IPR020846">
    <property type="entry name" value="MFS_dom"/>
</dbReference>
<evidence type="ECO:0000256" key="3">
    <source>
        <dbReference type="SAM" id="MobiDB-lite"/>
    </source>
</evidence>
<dbReference type="Gene3D" id="1.20.1250.20">
    <property type="entry name" value="MFS general substrate transporter like domains"/>
    <property type="match status" value="1"/>
</dbReference>
<dbReference type="PANTHER" id="PTHR11360">
    <property type="entry name" value="MONOCARBOXYLATE TRANSPORTER"/>
    <property type="match status" value="1"/>
</dbReference>
<feature type="transmembrane region" description="Helical" evidence="4">
    <location>
        <begin position="77"/>
        <end position="100"/>
    </location>
</feature>
<evidence type="ECO:0000259" key="5">
    <source>
        <dbReference type="PROSITE" id="PS50850"/>
    </source>
</evidence>
<protein>
    <submittedName>
        <fullName evidence="6">Major facilitator superfamily domain-containing protein</fullName>
    </submittedName>
</protein>
<gene>
    <name evidence="6" type="ORF">B0H17DRAFT_1005472</name>
</gene>
<dbReference type="EMBL" id="JARKIE010000020">
    <property type="protein sequence ID" value="KAJ7700331.1"/>
    <property type="molecule type" value="Genomic_DNA"/>
</dbReference>
<dbReference type="GO" id="GO:0022857">
    <property type="term" value="F:transmembrane transporter activity"/>
    <property type="evidence" value="ECO:0007669"/>
    <property type="project" value="InterPro"/>
</dbReference>
<dbReference type="GO" id="GO:0016020">
    <property type="term" value="C:membrane"/>
    <property type="evidence" value="ECO:0007669"/>
    <property type="project" value="UniProtKB-SubCell"/>
</dbReference>
<comment type="similarity">
    <text evidence="2">Belongs to the major facilitator superfamily. Monocarboxylate porter (TC 2.A.1.13) family.</text>
</comment>
<feature type="transmembrane region" description="Helical" evidence="4">
    <location>
        <begin position="169"/>
        <end position="189"/>
    </location>
</feature>
<accession>A0AAD7DXL7</accession>
<dbReference type="PROSITE" id="PS50850">
    <property type="entry name" value="MFS"/>
    <property type="match status" value="1"/>
</dbReference>
<feature type="transmembrane region" description="Helical" evidence="4">
    <location>
        <begin position="201"/>
        <end position="221"/>
    </location>
</feature>
<comment type="caution">
    <text evidence="6">The sequence shown here is derived from an EMBL/GenBank/DDBJ whole genome shotgun (WGS) entry which is preliminary data.</text>
</comment>
<evidence type="ECO:0000256" key="4">
    <source>
        <dbReference type="SAM" id="Phobius"/>
    </source>
</evidence>
<feature type="transmembrane region" description="Helical" evidence="4">
    <location>
        <begin position="377"/>
        <end position="399"/>
    </location>
</feature>
<dbReference type="InterPro" id="IPR050327">
    <property type="entry name" value="Proton-linked_MCT"/>
</dbReference>
<name>A0AAD7DXL7_MYCRO</name>
<dbReference type="AlphaFoldDB" id="A0AAD7DXL7"/>
<feature type="region of interest" description="Disordered" evidence="3">
    <location>
        <begin position="1"/>
        <end position="29"/>
    </location>
</feature>
<sequence length="435" mass="47244">MLPGVQLQPDANANTAEGEKGSLGTHENVPEWTYPDGGLRAWLVVLGCATMSSTCMGWGLVWGVFQDYYHTNRFPDTSLSTLSLVGGLFSFSMNCAAYFFGGIGDRYGYKKMIAISCLLGYLCLLASAFATKLYQIFLFQGCLLGLSLGISMPLYMALPSQWFLRRRGLATGIAVCGSGIGGGIESLFVRPLLSHLGYRNAMLVYCNIYAALWIVAWFMMAERRAPGYASIQKRWLPSNIGPVFYSIALSVFVGIFGYLSPYYFITTYVKDQVPSLDPKSILVVVPLVVMNISGGIGRIVAGQLADRFGPINMFFTSFFLGALSQLFIWTFAHTYAAVIAFALVYGLVGCWFLGLLPVVCAQLFGHNDLATITGFMVLANSPGQLSGASIGGAVFAASGGNWRAVSLYSGCTMLLGSSFVLYARFSHDKRIWAKV</sequence>
<keyword evidence="4" id="KW-1133">Transmembrane helix</keyword>
<reference evidence="6" key="1">
    <citation type="submission" date="2023-03" db="EMBL/GenBank/DDBJ databases">
        <title>Massive genome expansion in bonnet fungi (Mycena s.s.) driven by repeated elements and novel gene families across ecological guilds.</title>
        <authorList>
            <consortium name="Lawrence Berkeley National Laboratory"/>
            <person name="Harder C.B."/>
            <person name="Miyauchi S."/>
            <person name="Viragh M."/>
            <person name="Kuo A."/>
            <person name="Thoen E."/>
            <person name="Andreopoulos B."/>
            <person name="Lu D."/>
            <person name="Skrede I."/>
            <person name="Drula E."/>
            <person name="Henrissat B."/>
            <person name="Morin E."/>
            <person name="Kohler A."/>
            <person name="Barry K."/>
            <person name="LaButti K."/>
            <person name="Morin E."/>
            <person name="Salamov A."/>
            <person name="Lipzen A."/>
            <person name="Mereny Z."/>
            <person name="Hegedus B."/>
            <person name="Baldrian P."/>
            <person name="Stursova M."/>
            <person name="Weitz H."/>
            <person name="Taylor A."/>
            <person name="Grigoriev I.V."/>
            <person name="Nagy L.G."/>
            <person name="Martin F."/>
            <person name="Kauserud H."/>
        </authorList>
    </citation>
    <scope>NUCLEOTIDE SEQUENCE</scope>
    <source>
        <strain evidence="6">CBHHK067</strain>
    </source>
</reference>
<feature type="transmembrane region" description="Helical" evidence="4">
    <location>
        <begin position="41"/>
        <end position="65"/>
    </location>
</feature>
<comment type="subcellular location">
    <subcellularLocation>
        <location evidence="1">Membrane</location>
        <topology evidence="1">Multi-pass membrane protein</topology>
    </subcellularLocation>
</comment>
<dbReference type="Proteomes" id="UP001221757">
    <property type="component" value="Unassembled WGS sequence"/>
</dbReference>
<feature type="transmembrane region" description="Helical" evidence="4">
    <location>
        <begin position="242"/>
        <end position="260"/>
    </location>
</feature>
<evidence type="ECO:0000256" key="2">
    <source>
        <dbReference type="ARBA" id="ARBA00006727"/>
    </source>
</evidence>
<feature type="transmembrane region" description="Helical" evidence="4">
    <location>
        <begin position="136"/>
        <end position="157"/>
    </location>
</feature>
<keyword evidence="7" id="KW-1185">Reference proteome</keyword>
<dbReference type="SUPFAM" id="SSF103473">
    <property type="entry name" value="MFS general substrate transporter"/>
    <property type="match status" value="1"/>
</dbReference>
<proteinExistence type="inferred from homology"/>
<dbReference type="PANTHER" id="PTHR11360:SF284">
    <property type="entry name" value="EG:103B4.3 PROTEIN-RELATED"/>
    <property type="match status" value="1"/>
</dbReference>
<organism evidence="6 7">
    <name type="scientific">Mycena rosella</name>
    <name type="common">Pink bonnet</name>
    <name type="synonym">Agaricus rosellus</name>
    <dbReference type="NCBI Taxonomy" id="1033263"/>
    <lineage>
        <taxon>Eukaryota</taxon>
        <taxon>Fungi</taxon>
        <taxon>Dikarya</taxon>
        <taxon>Basidiomycota</taxon>
        <taxon>Agaricomycotina</taxon>
        <taxon>Agaricomycetes</taxon>
        <taxon>Agaricomycetidae</taxon>
        <taxon>Agaricales</taxon>
        <taxon>Marasmiineae</taxon>
        <taxon>Mycenaceae</taxon>
        <taxon>Mycena</taxon>
    </lineage>
</organism>
<dbReference type="Pfam" id="PF07690">
    <property type="entry name" value="MFS_1"/>
    <property type="match status" value="1"/>
</dbReference>
<keyword evidence="4" id="KW-0472">Membrane</keyword>
<dbReference type="InterPro" id="IPR011701">
    <property type="entry name" value="MFS"/>
</dbReference>
<feature type="transmembrane region" description="Helical" evidence="4">
    <location>
        <begin position="338"/>
        <end position="365"/>
    </location>
</feature>
<feature type="transmembrane region" description="Helical" evidence="4">
    <location>
        <begin position="313"/>
        <end position="332"/>
    </location>
</feature>
<feature type="transmembrane region" description="Helical" evidence="4">
    <location>
        <begin position="112"/>
        <end position="130"/>
    </location>
</feature>